<dbReference type="Gene3D" id="3.40.50.150">
    <property type="entry name" value="Vaccinia Virus protein VP39"/>
    <property type="match status" value="1"/>
</dbReference>
<dbReference type="AlphaFoldDB" id="A0A193LFC3"/>
<evidence type="ECO:0000313" key="1">
    <source>
        <dbReference type="EMBL" id="ANO51207.1"/>
    </source>
</evidence>
<dbReference type="EMBL" id="CP016268">
    <property type="protein sequence ID" value="ANO51207.1"/>
    <property type="molecule type" value="Genomic_DNA"/>
</dbReference>
<dbReference type="PANTHER" id="PTHR43832:SF1">
    <property type="entry name" value="S-ADENOSYL-L-METHIONINE-DEPENDENT METHYLTRANSFERASES SUPERFAMILY PROTEIN"/>
    <property type="match status" value="1"/>
</dbReference>
<dbReference type="PANTHER" id="PTHR43832">
    <property type="match status" value="1"/>
</dbReference>
<dbReference type="CDD" id="cd02440">
    <property type="entry name" value="AdoMet_MTases"/>
    <property type="match status" value="1"/>
</dbReference>
<dbReference type="STRING" id="1548547.BA177_08330"/>
<dbReference type="Pfam" id="PF02353">
    <property type="entry name" value="CMAS"/>
    <property type="match status" value="1"/>
</dbReference>
<protein>
    <submittedName>
        <fullName evidence="1">Cyclopropane-fatty-acyl-phospholipid synthase</fullName>
    </submittedName>
</protein>
<evidence type="ECO:0000313" key="2">
    <source>
        <dbReference type="Proteomes" id="UP000092695"/>
    </source>
</evidence>
<organism evidence="1 2">
    <name type="scientific">Woeseia oceani</name>
    <dbReference type="NCBI Taxonomy" id="1548547"/>
    <lineage>
        <taxon>Bacteria</taxon>
        <taxon>Pseudomonadati</taxon>
        <taxon>Pseudomonadota</taxon>
        <taxon>Gammaproteobacteria</taxon>
        <taxon>Woeseiales</taxon>
        <taxon>Woeseiaceae</taxon>
        <taxon>Woeseia</taxon>
    </lineage>
</organism>
<dbReference type="SUPFAM" id="SSF53335">
    <property type="entry name" value="S-adenosyl-L-methionine-dependent methyltransferases"/>
    <property type="match status" value="1"/>
</dbReference>
<reference evidence="1 2" key="1">
    <citation type="submission" date="2016-06" db="EMBL/GenBank/DDBJ databases">
        <title>Complete genome sequence of a deep-branching marine Gamma Proteobacterium Woeseia oceani type strain XK5.</title>
        <authorList>
            <person name="Mu D."/>
            <person name="Du Z."/>
        </authorList>
    </citation>
    <scope>NUCLEOTIDE SEQUENCE [LARGE SCALE GENOMIC DNA]</scope>
    <source>
        <strain evidence="1 2">XK5</strain>
    </source>
</reference>
<name>A0A193LFC3_9GAMM</name>
<dbReference type="InterPro" id="IPR029063">
    <property type="entry name" value="SAM-dependent_MTases_sf"/>
</dbReference>
<dbReference type="KEGG" id="woc:BA177_08330"/>
<dbReference type="FunFam" id="3.40.50.150:FF:000554">
    <property type="entry name" value="Cation-transporting ATPase"/>
    <property type="match status" value="1"/>
</dbReference>
<sequence>MQAQTRTKVHISESGLLPDAIIRAGIRRLLKQRLTDIHADDCERSAVALSSFVEMMNASAIALLPELANEQHYEVPAEFFAEILGSRRKYSCGYWSQGTDDLDVAEADALRISCERAGIEDGMAVLDLGCGWGSLSLWIASRYPHCQVTAVSNSRSQHDYIVAEAARQELSNVSVRVCDMNDFDPGQSFDRIVSVEMFEHMRNYAELFRRISTWLHPDGRFFMHIFCHRSTPYEFVDKGPGDWMSRHFFSGGIMPSNDLPLMFQDDLRLADRWRWNGRHYAQTANAWLWRMDLRRNKLMPILKETYGTAQAHTWWVRWRMFFMACAGLFDYNNGEEWYVGHYLFERRSAGSG</sequence>
<proteinExistence type="predicted"/>
<gene>
    <name evidence="1" type="ORF">BA177_08330</name>
</gene>
<dbReference type="OrthoDB" id="9782855at2"/>
<accession>A0A193LFC3</accession>
<dbReference type="Proteomes" id="UP000092695">
    <property type="component" value="Chromosome"/>
</dbReference>
<keyword evidence="2" id="KW-1185">Reference proteome</keyword>